<organism evidence="2 3">
    <name type="scientific">Aldrovandia affinis</name>
    <dbReference type="NCBI Taxonomy" id="143900"/>
    <lineage>
        <taxon>Eukaryota</taxon>
        <taxon>Metazoa</taxon>
        <taxon>Chordata</taxon>
        <taxon>Craniata</taxon>
        <taxon>Vertebrata</taxon>
        <taxon>Euteleostomi</taxon>
        <taxon>Actinopterygii</taxon>
        <taxon>Neopterygii</taxon>
        <taxon>Teleostei</taxon>
        <taxon>Notacanthiformes</taxon>
        <taxon>Halosauridae</taxon>
        <taxon>Aldrovandia</taxon>
    </lineage>
</organism>
<proteinExistence type="predicted"/>
<protein>
    <submittedName>
        <fullName evidence="2">Uncharacterized protein</fullName>
    </submittedName>
</protein>
<evidence type="ECO:0000313" key="2">
    <source>
        <dbReference type="EMBL" id="KAJ8383631.1"/>
    </source>
</evidence>
<feature type="signal peptide" evidence="1">
    <location>
        <begin position="1"/>
        <end position="17"/>
    </location>
</feature>
<evidence type="ECO:0000256" key="1">
    <source>
        <dbReference type="SAM" id="SignalP"/>
    </source>
</evidence>
<feature type="chain" id="PRO_5041973233" evidence="1">
    <location>
        <begin position="18"/>
        <end position="110"/>
    </location>
</feature>
<keyword evidence="1" id="KW-0732">Signal</keyword>
<dbReference type="AlphaFoldDB" id="A0AAD7RIZ2"/>
<evidence type="ECO:0000313" key="3">
    <source>
        <dbReference type="Proteomes" id="UP001221898"/>
    </source>
</evidence>
<keyword evidence="3" id="KW-1185">Reference proteome</keyword>
<comment type="caution">
    <text evidence="2">The sequence shown here is derived from an EMBL/GenBank/DDBJ whole genome shotgun (WGS) entry which is preliminary data.</text>
</comment>
<dbReference type="EMBL" id="JAINUG010000288">
    <property type="protein sequence ID" value="KAJ8383631.1"/>
    <property type="molecule type" value="Genomic_DNA"/>
</dbReference>
<accession>A0AAD7RIZ2</accession>
<gene>
    <name evidence="2" type="ORF">AAFF_G00216020</name>
</gene>
<sequence length="110" mass="12111">MLFVVLLLAALHAAAQADEGEAVVTAMTVAPPVTEELSQVLSQLVQQQKEMVEVLQAMRNQGVQQLTDLRILSRHQSLLVENNQALLLQVSRIANLLQDLSRKLQSADTQ</sequence>
<name>A0AAD7RIZ2_9TELE</name>
<dbReference type="Proteomes" id="UP001221898">
    <property type="component" value="Unassembled WGS sequence"/>
</dbReference>
<reference evidence="2" key="1">
    <citation type="journal article" date="2023" name="Science">
        <title>Genome structures resolve the early diversification of teleost fishes.</title>
        <authorList>
            <person name="Parey E."/>
            <person name="Louis A."/>
            <person name="Montfort J."/>
            <person name="Bouchez O."/>
            <person name="Roques C."/>
            <person name="Iampietro C."/>
            <person name="Lluch J."/>
            <person name="Castinel A."/>
            <person name="Donnadieu C."/>
            <person name="Desvignes T."/>
            <person name="Floi Bucao C."/>
            <person name="Jouanno E."/>
            <person name="Wen M."/>
            <person name="Mejri S."/>
            <person name="Dirks R."/>
            <person name="Jansen H."/>
            <person name="Henkel C."/>
            <person name="Chen W.J."/>
            <person name="Zahm M."/>
            <person name="Cabau C."/>
            <person name="Klopp C."/>
            <person name="Thompson A.W."/>
            <person name="Robinson-Rechavi M."/>
            <person name="Braasch I."/>
            <person name="Lecointre G."/>
            <person name="Bobe J."/>
            <person name="Postlethwait J.H."/>
            <person name="Berthelot C."/>
            <person name="Roest Crollius H."/>
            <person name="Guiguen Y."/>
        </authorList>
    </citation>
    <scope>NUCLEOTIDE SEQUENCE</scope>
    <source>
        <strain evidence="2">NC1722</strain>
    </source>
</reference>